<evidence type="ECO:0000256" key="1">
    <source>
        <dbReference type="SAM" id="Phobius"/>
    </source>
</evidence>
<dbReference type="PANTHER" id="PTHR37845:SF1">
    <property type="entry name" value="SEQUENCE ORPHAN"/>
    <property type="match status" value="1"/>
</dbReference>
<reference evidence="2" key="1">
    <citation type="submission" date="2021-01" db="EMBL/GenBank/DDBJ databases">
        <authorList>
            <person name="Corre E."/>
            <person name="Pelletier E."/>
            <person name="Niang G."/>
            <person name="Scheremetjew M."/>
            <person name="Finn R."/>
            <person name="Kale V."/>
            <person name="Holt S."/>
            <person name="Cochrane G."/>
            <person name="Meng A."/>
            <person name="Brown T."/>
            <person name="Cohen L."/>
        </authorList>
    </citation>
    <scope>NUCLEOTIDE SEQUENCE</scope>
    <source>
        <strain evidence="2">CCMP645</strain>
    </source>
</reference>
<protein>
    <submittedName>
        <fullName evidence="2">Uncharacterized protein</fullName>
    </submittedName>
</protein>
<feature type="non-terminal residue" evidence="2">
    <location>
        <position position="1"/>
    </location>
</feature>
<dbReference type="AlphaFoldDB" id="A0A7S4B416"/>
<dbReference type="EMBL" id="HBIZ01009813">
    <property type="protein sequence ID" value="CAE0753196.1"/>
    <property type="molecule type" value="Transcribed_RNA"/>
</dbReference>
<sequence>VEAHQRDCIIRSTSKPTRTRRQGSMLEHSSDKQLRAPLVSRNSLEHGRLYVNDFLCAAVAGLSCAPIISAIDKAITTNASGAAAFWPSFWHSMRMLKEKPASLLMSAPFRWIVFVYFSTYLGANVADTYCKIHKRTPTAVVLASSTAANTGATIAKDRAFARMFGIVSAKPLPLPSYGAWFMRDVLTMAFVFSVPPVAAAKLQQHTSLSEGKASVAAQLVVPCAAQLVAAPLHLLGLDFYNSPLSTLTERARAVKAKAATTIMAKSMRVFPAYSLGGIANKSLRTRLNQGTSQKLPSIREESL</sequence>
<dbReference type="PANTHER" id="PTHR37845">
    <property type="entry name" value="SEQUENCE ORPHAN"/>
    <property type="match status" value="1"/>
</dbReference>
<proteinExistence type="predicted"/>
<organism evidence="2">
    <name type="scientific">Chrysotila carterae</name>
    <name type="common">Marine alga</name>
    <name type="synonym">Syracosphaera carterae</name>
    <dbReference type="NCBI Taxonomy" id="13221"/>
    <lineage>
        <taxon>Eukaryota</taxon>
        <taxon>Haptista</taxon>
        <taxon>Haptophyta</taxon>
        <taxon>Prymnesiophyceae</taxon>
        <taxon>Isochrysidales</taxon>
        <taxon>Isochrysidaceae</taxon>
        <taxon>Chrysotila</taxon>
    </lineage>
</organism>
<evidence type="ECO:0000313" key="2">
    <source>
        <dbReference type="EMBL" id="CAE0753196.1"/>
    </source>
</evidence>
<gene>
    <name evidence="2" type="ORF">PCAR00345_LOCUS5783</name>
</gene>
<accession>A0A7S4B416</accession>
<keyword evidence="1" id="KW-0472">Membrane</keyword>
<dbReference type="GO" id="GO:0005739">
    <property type="term" value="C:mitochondrion"/>
    <property type="evidence" value="ECO:0007669"/>
    <property type="project" value="TreeGrafter"/>
</dbReference>
<keyword evidence="1" id="KW-0812">Transmembrane</keyword>
<dbReference type="InterPro" id="IPR038781">
    <property type="entry name" value="C365.16-ike"/>
</dbReference>
<keyword evidence="1" id="KW-1133">Transmembrane helix</keyword>
<feature type="transmembrane region" description="Helical" evidence="1">
    <location>
        <begin position="103"/>
        <end position="123"/>
    </location>
</feature>
<name>A0A7S4B416_CHRCT</name>